<dbReference type="EMBL" id="BAUW01000058">
    <property type="protein sequence ID" value="GAE46922.1"/>
    <property type="molecule type" value="Genomic_DNA"/>
</dbReference>
<dbReference type="RefSeq" id="WP_023613652.1">
    <property type="nucleotide sequence ID" value="NZ_BAUW01000058.1"/>
</dbReference>
<sequence length="261" mass="29589">MKSLFTAILAFACMFILIWGNFHWNSKTSVSGHLIESKTETAKKNEEKVNDEPNHDVLAYTKNWPEDAVTVFEKALEEERPIKILIVGSEALGDEQSGWAADAKKKLLETYGEDHLDVELAIFDQNSLEFATGSSSVIGEKNADMVIFEPFTLKDNGVVKIEDSIEHLQAVIDETKATNEETVFILTPPHPIYKATFYPVQVDALKDFATENDIAYLDHWEAWPDPMTAEINDYLTDDQSQPNEEGHKIWENFVVDYLISE</sequence>
<gene>
    <name evidence="1" type="ORF">JCM21738_3854</name>
</gene>
<evidence type="ECO:0000313" key="2">
    <source>
        <dbReference type="Proteomes" id="UP000018949"/>
    </source>
</evidence>
<organism evidence="1 2">
    <name type="scientific">Mesobacillus boroniphilus JCM 21738</name>
    <dbReference type="NCBI Taxonomy" id="1294265"/>
    <lineage>
        <taxon>Bacteria</taxon>
        <taxon>Bacillati</taxon>
        <taxon>Bacillota</taxon>
        <taxon>Bacilli</taxon>
        <taxon>Bacillales</taxon>
        <taxon>Bacillaceae</taxon>
        <taxon>Mesobacillus</taxon>
    </lineage>
</organism>
<evidence type="ECO:0000313" key="1">
    <source>
        <dbReference type="EMBL" id="GAE46922.1"/>
    </source>
</evidence>
<dbReference type="eggNOG" id="COG2755">
    <property type="taxonomic scope" value="Bacteria"/>
</dbReference>
<comment type="caution">
    <text evidence="1">The sequence shown here is derived from an EMBL/GenBank/DDBJ whole genome shotgun (WGS) entry which is preliminary data.</text>
</comment>
<accession>W4RS62</accession>
<dbReference type="InterPro" id="IPR036514">
    <property type="entry name" value="SGNH_hydro_sf"/>
</dbReference>
<reference evidence="1 2" key="1">
    <citation type="submission" date="2013-12" db="EMBL/GenBank/DDBJ databases">
        <title>NBRP : Genome information of microbial organism related human and environment.</title>
        <authorList>
            <person name="Hattori M."/>
            <person name="Oshima K."/>
            <person name="Inaba H."/>
            <person name="Suda W."/>
            <person name="Sakamoto M."/>
            <person name="Iino T."/>
            <person name="Kitahara M."/>
            <person name="Oshida Y."/>
            <person name="Iida T."/>
            <person name="Kudo T."/>
            <person name="Itoh T."/>
            <person name="Ahmed I."/>
            <person name="Ohkuma M."/>
        </authorList>
    </citation>
    <scope>NUCLEOTIDE SEQUENCE [LARGE SCALE GENOMIC DNA]</scope>
    <source>
        <strain evidence="1 2">JCM 21738</strain>
    </source>
</reference>
<dbReference type="Gene3D" id="3.40.50.1110">
    <property type="entry name" value="SGNH hydrolase"/>
    <property type="match status" value="1"/>
</dbReference>
<dbReference type="Proteomes" id="UP000018949">
    <property type="component" value="Unassembled WGS sequence"/>
</dbReference>
<keyword evidence="2" id="KW-1185">Reference proteome</keyword>
<dbReference type="AlphaFoldDB" id="W4RS62"/>
<protein>
    <submittedName>
        <fullName evidence="1">EPSX PROTEIN</fullName>
    </submittedName>
</protein>
<name>W4RS62_9BACI</name>
<proteinExistence type="predicted"/>
<dbReference type="SUPFAM" id="SSF52266">
    <property type="entry name" value="SGNH hydrolase"/>
    <property type="match status" value="1"/>
</dbReference>